<evidence type="ECO:0000256" key="2">
    <source>
        <dbReference type="ARBA" id="ARBA00022448"/>
    </source>
</evidence>
<name>A0A4R6UH48_9GAMM</name>
<dbReference type="Pfam" id="PF03600">
    <property type="entry name" value="CitMHS"/>
    <property type="match status" value="1"/>
</dbReference>
<keyword evidence="2" id="KW-0813">Transport</keyword>
<evidence type="ECO:0000256" key="10">
    <source>
        <dbReference type="ARBA" id="ARBA00025753"/>
    </source>
</evidence>
<dbReference type="AlphaFoldDB" id="A0A4R6UH48"/>
<feature type="transmembrane region" description="Helical" evidence="11">
    <location>
        <begin position="98"/>
        <end position="126"/>
    </location>
</feature>
<dbReference type="OrthoDB" id="9772058at2"/>
<keyword evidence="9" id="KW-0739">Sodium transport</keyword>
<evidence type="ECO:0000259" key="12">
    <source>
        <dbReference type="Pfam" id="PF03600"/>
    </source>
</evidence>
<evidence type="ECO:0000256" key="3">
    <source>
        <dbReference type="ARBA" id="ARBA00022449"/>
    </source>
</evidence>
<dbReference type="GO" id="GO:0015297">
    <property type="term" value="F:antiporter activity"/>
    <property type="evidence" value="ECO:0007669"/>
    <property type="project" value="UniProtKB-KW"/>
</dbReference>
<feature type="transmembrane region" description="Helical" evidence="11">
    <location>
        <begin position="220"/>
        <end position="237"/>
    </location>
</feature>
<sequence length="423" mass="45457">MLELLIPAIFVVGYLFIALEHNTHINKAAPALLTGVVLWTIAAFAIPHEANKELFHHLGEISQLLFFLLGAMTIVELVDAHEGFSLVTRYVRAASTKGLIWTVGIATFFLSAVLDNLTTTIVMISLLRRMVPDNETRWPLVAIIVIAANAGGAWSPIGDLTTTMLWLGGQITTTGIITALFIPSLVCFAVPLLAMSRIVKDAPVQKSSEHGKATLPAWERNLVFYLGIGALLFVPIFKTVTHLPPYMGMLFGLSILWATTEWIHRKKPLEEKSQVTVAAVLRRIDVPSVLFFLGILLAVAALQALGQLDHLAGWLQQTFGNVYLINIAIGVLSAVIDNVPLVAAALNMYPIDAVGQFAVDGDFWELLALAAGTGGSCLIIGSAAGVAAMGMENITFGWYLRKVTIPALLGLLAGVGTYAVLIG</sequence>
<dbReference type="InterPro" id="IPR004680">
    <property type="entry name" value="Cit_transptr-like_dom"/>
</dbReference>
<feature type="domain" description="Citrate transporter-like" evidence="12">
    <location>
        <begin position="14"/>
        <end position="350"/>
    </location>
</feature>
<feature type="transmembrane region" description="Helical" evidence="11">
    <location>
        <begin position="243"/>
        <end position="263"/>
    </location>
</feature>
<feature type="transmembrane region" description="Helical" evidence="11">
    <location>
        <begin position="284"/>
        <end position="302"/>
    </location>
</feature>
<dbReference type="InterPro" id="IPR045016">
    <property type="entry name" value="NhaD-like"/>
</dbReference>
<dbReference type="GO" id="GO:0006814">
    <property type="term" value="P:sodium ion transport"/>
    <property type="evidence" value="ECO:0007669"/>
    <property type="project" value="UniProtKB-KW"/>
</dbReference>
<dbReference type="GO" id="GO:0016020">
    <property type="term" value="C:membrane"/>
    <property type="evidence" value="ECO:0007669"/>
    <property type="project" value="UniProtKB-SubCell"/>
</dbReference>
<dbReference type="Proteomes" id="UP000295375">
    <property type="component" value="Unassembled WGS sequence"/>
</dbReference>
<dbReference type="PANTHER" id="PTHR43269:SF2">
    <property type="entry name" value="SODIUM_PROTON ANTIPORTER 1-RELATED"/>
    <property type="match status" value="1"/>
</dbReference>
<evidence type="ECO:0000256" key="5">
    <source>
        <dbReference type="ARBA" id="ARBA00022989"/>
    </source>
</evidence>
<evidence type="ECO:0000256" key="11">
    <source>
        <dbReference type="SAM" id="Phobius"/>
    </source>
</evidence>
<evidence type="ECO:0000313" key="13">
    <source>
        <dbReference type="EMBL" id="TDQ44553.1"/>
    </source>
</evidence>
<evidence type="ECO:0000256" key="6">
    <source>
        <dbReference type="ARBA" id="ARBA00023053"/>
    </source>
</evidence>
<gene>
    <name evidence="13" type="ORF">EV696_12435</name>
</gene>
<keyword evidence="14" id="KW-1185">Reference proteome</keyword>
<keyword evidence="3" id="KW-0050">Antiport</keyword>
<evidence type="ECO:0000256" key="7">
    <source>
        <dbReference type="ARBA" id="ARBA00023065"/>
    </source>
</evidence>
<feature type="transmembrane region" description="Helical" evidence="11">
    <location>
        <begin position="28"/>
        <end position="46"/>
    </location>
</feature>
<feature type="transmembrane region" description="Helical" evidence="11">
    <location>
        <begin position="322"/>
        <end position="346"/>
    </location>
</feature>
<keyword evidence="4 11" id="KW-0812">Transmembrane</keyword>
<evidence type="ECO:0000256" key="9">
    <source>
        <dbReference type="ARBA" id="ARBA00023201"/>
    </source>
</evidence>
<comment type="caution">
    <text evidence="13">The sequence shown here is derived from an EMBL/GenBank/DDBJ whole genome shotgun (WGS) entry which is preliminary data.</text>
</comment>
<feature type="transmembrane region" description="Helical" evidence="11">
    <location>
        <begin position="403"/>
        <end position="422"/>
    </location>
</feature>
<comment type="similarity">
    <text evidence="10">Belongs to the NhaD Na(+)/H(+) (TC 2.A.62) antiporter family.</text>
</comment>
<dbReference type="PANTHER" id="PTHR43269">
    <property type="entry name" value="SODIUM/PROTON ANTIPORTER 1-RELATED"/>
    <property type="match status" value="1"/>
</dbReference>
<evidence type="ECO:0000256" key="4">
    <source>
        <dbReference type="ARBA" id="ARBA00022692"/>
    </source>
</evidence>
<keyword evidence="6" id="KW-0915">Sodium</keyword>
<dbReference type="RefSeq" id="WP_133593210.1">
    <property type="nucleotide sequence ID" value="NZ_CP037953.1"/>
</dbReference>
<feature type="transmembrane region" description="Helical" evidence="11">
    <location>
        <begin position="177"/>
        <end position="199"/>
    </location>
</feature>
<feature type="transmembrane region" description="Helical" evidence="11">
    <location>
        <begin position="366"/>
        <end position="391"/>
    </location>
</feature>
<accession>A0A4R6UH48</accession>
<protein>
    <submittedName>
        <fullName evidence="13">Sodium/proton antiporter (NhaD family)</fullName>
    </submittedName>
</protein>
<reference evidence="13 14" key="1">
    <citation type="submission" date="2019-03" db="EMBL/GenBank/DDBJ databases">
        <title>Genomic Encyclopedia of Type Strains, Phase IV (KMG-IV): sequencing the most valuable type-strain genomes for metagenomic binning, comparative biology and taxonomic classification.</title>
        <authorList>
            <person name="Goeker M."/>
        </authorList>
    </citation>
    <scope>NUCLEOTIDE SEQUENCE [LARGE SCALE GENOMIC DNA]</scope>
    <source>
        <strain evidence="13 14">DSM 103792</strain>
    </source>
</reference>
<feature type="transmembrane region" description="Helical" evidence="11">
    <location>
        <begin position="138"/>
        <end position="157"/>
    </location>
</feature>
<evidence type="ECO:0000256" key="8">
    <source>
        <dbReference type="ARBA" id="ARBA00023136"/>
    </source>
</evidence>
<proteinExistence type="inferred from homology"/>
<keyword evidence="8 11" id="KW-0472">Membrane</keyword>
<comment type="subcellular location">
    <subcellularLocation>
        <location evidence="1">Membrane</location>
        <topology evidence="1">Multi-pass membrane protein</topology>
    </subcellularLocation>
</comment>
<feature type="transmembrane region" description="Helical" evidence="11">
    <location>
        <begin position="58"/>
        <end position="78"/>
    </location>
</feature>
<organism evidence="13 14">
    <name type="scientific">Permianibacter aggregans</name>
    <dbReference type="NCBI Taxonomy" id="1510150"/>
    <lineage>
        <taxon>Bacteria</taxon>
        <taxon>Pseudomonadati</taxon>
        <taxon>Pseudomonadota</taxon>
        <taxon>Gammaproteobacteria</taxon>
        <taxon>Pseudomonadales</taxon>
        <taxon>Pseudomonadaceae</taxon>
        <taxon>Permianibacter</taxon>
    </lineage>
</organism>
<keyword evidence="5 11" id="KW-1133">Transmembrane helix</keyword>
<dbReference type="NCBIfam" id="NF038006">
    <property type="entry name" value="NhaD_1"/>
    <property type="match status" value="1"/>
</dbReference>
<dbReference type="EMBL" id="SNYM01000024">
    <property type="protein sequence ID" value="TDQ44553.1"/>
    <property type="molecule type" value="Genomic_DNA"/>
</dbReference>
<keyword evidence="7" id="KW-0406">Ion transport</keyword>
<evidence type="ECO:0000256" key="1">
    <source>
        <dbReference type="ARBA" id="ARBA00004141"/>
    </source>
</evidence>
<evidence type="ECO:0000313" key="14">
    <source>
        <dbReference type="Proteomes" id="UP000295375"/>
    </source>
</evidence>